<proteinExistence type="predicted"/>
<comment type="caution">
    <text evidence="1">The sequence shown here is derived from an EMBL/GenBank/DDBJ whole genome shotgun (WGS) entry which is preliminary data.</text>
</comment>
<accession>A0A5B0EGU2</accession>
<dbReference type="Proteomes" id="UP000323856">
    <property type="component" value="Unassembled WGS sequence"/>
</dbReference>
<gene>
    <name evidence="1" type="ORF">FQ154_08870</name>
</gene>
<dbReference type="RefSeq" id="WP_007272579.1">
    <property type="nucleotide sequence ID" value="NZ_JBITUG010000003.1"/>
</dbReference>
<name>A0A5B0EGU2_9MICC</name>
<dbReference type="EMBL" id="VOBL01000007">
    <property type="protein sequence ID" value="KAA0977395.1"/>
    <property type="molecule type" value="Genomic_DNA"/>
</dbReference>
<dbReference type="AlphaFoldDB" id="A0A5B0EGU2"/>
<protein>
    <submittedName>
        <fullName evidence="1">Uncharacterized protein</fullName>
    </submittedName>
</protein>
<sequence length="218" mass="23486">MPSESTALPRWVYDFALLRDRTVNREESNQLHSIAGDGSDYEVACRWPAASHLAALLGDPDLTSHRGTSRITFLGAPDAAVATELVAKGWQETESQVLLAAMAGDVEQLVSLPETSTLFEAPMDDYDVVEVTDFDAPAGRGRIRFSDTFALLADPSILVDSHVEVFRTAIVANLAAAAARQGLPLLFMVTDADPTTGTHAKRAPGWSNATRLTTFTRA</sequence>
<evidence type="ECO:0000313" key="2">
    <source>
        <dbReference type="Proteomes" id="UP000323856"/>
    </source>
</evidence>
<dbReference type="OrthoDB" id="4944780at2"/>
<evidence type="ECO:0000313" key="1">
    <source>
        <dbReference type="EMBL" id="KAA0977395.1"/>
    </source>
</evidence>
<organism evidence="1 2">
    <name type="scientific">Paeniglutamicibacter gangotriensis</name>
    <dbReference type="NCBI Taxonomy" id="254787"/>
    <lineage>
        <taxon>Bacteria</taxon>
        <taxon>Bacillati</taxon>
        <taxon>Actinomycetota</taxon>
        <taxon>Actinomycetes</taxon>
        <taxon>Micrococcales</taxon>
        <taxon>Micrococcaceae</taxon>
        <taxon>Paeniglutamicibacter</taxon>
    </lineage>
</organism>
<reference evidence="1 2" key="1">
    <citation type="submission" date="2019-07" db="EMBL/GenBank/DDBJ databases">
        <title>Analysis of the biochemical properties, biological activity and biotechnological potential of siderophores and biosurfactants produced by Antarctic psychrotolerant bacteria.</title>
        <authorList>
            <person name="Styczynski M."/>
            <person name="Krucon T."/>
            <person name="Decewicz P."/>
            <person name="Dziewit L."/>
        </authorList>
    </citation>
    <scope>NUCLEOTIDE SEQUENCE [LARGE SCALE GENOMIC DNA]</scope>
    <source>
        <strain evidence="1 2">ANT_H27</strain>
    </source>
</reference>